<feature type="compositionally biased region" description="Basic and acidic residues" evidence="2">
    <location>
        <begin position="1208"/>
        <end position="1263"/>
    </location>
</feature>
<dbReference type="EMBL" id="JAACJO010000003">
    <property type="protein sequence ID" value="KAF5360624.1"/>
    <property type="molecule type" value="Genomic_DNA"/>
</dbReference>
<keyword evidence="5" id="KW-1185">Reference proteome</keyword>
<dbReference type="SUPFAM" id="SSF46565">
    <property type="entry name" value="Chaperone J-domain"/>
    <property type="match status" value="1"/>
</dbReference>
<sequence length="1691" mass="184820">MVNPQGILNGAHDLIIDHCNLVDNSIVINETVGLGPGSGIHRLLRQSMPDAFHDSSARYPPPACHYGTRQEYIAMIRDWGLGAPGSHQEQIFWMDGPAGVGKSAVAQSCAELFAEQGRLAASIFFSRPNRRQDHNRLFTSISYQVATKWKPFAEVVDLRIREDPTLVTKAIREQFRELLVRPMQQLRSEWGGSVQGRVIIVDGLDECDTIEAQIDILEIIATSVREQTTPFRWMLTSRPERHIISMFVSNELQPLALRVNLPVSRKADHDILLYITDEMAKIRQRFGLPQSWPSEVEFAGLVDLSGGLFIYSNTAIRFIGDLNSLAGPEKRLHMVLALMSEGSNGPERPLAVLDAFYTLIMQNVPSDILPTLQKILLLHEMMRRADYNKRRIREEDMKVIYISNMLQLSEAQLRNALAPLYAALEINPVSWRLNLNFYHASFMEFLVDPIRSHQYSIIGVMEDVRMQLLGYLNAFHASKKVTCAELPWSFPPASSWLSGTTTLEQYGKHLYHTTMETLLLLCHHDPALKPKTAESLMDFDFRQVLFYLGTRGPPGISSNLMGVKQRVPAKYTKKIVREPSNIYERFLLRKEKKGSLGTKWAGTRVTSGSSTRILHFLDRLSRDIIIRLDGILLTEPLTVIMSCVPTWSISTVTSDHYRSSDFPQGLRLEAMSDSFADLWNTTTSQKKPQTLSSLTQQQPSTQQGQRRPQGGQDIFALLSSTSSSSTPTSTANVARSSPSLRSSTPSSTFTSTPPPSRPQQQQQQQRPSADAFSDLFSSSASSSRQNLTIAQKAALADKERKEAILAHQRQQEKEKTAWAGLDSLGLGGNVELTPKTTNGSKSIPASASKGSVDEEDDWGLGDFGKPSATTSSQDKTNTQSAAPENNTDDWNFDSFSASQTQPVKSTTNSNNKTTKTSSGGGLWDLDEFTSPSASTPAIQPQTQRARADSPSDDFNFGDREDGLLNDDNGDEFDGGGQRADDDFMSVFDKPPEPRSTSRQQTTTSSPPGSSSSPAPPQTRNQGRTASPPPHILGQIVEMGFSVPKAKAALAVNNNDVQAALDQLLVSEGGYAGGSGVGGRGTPTRSADSPAPAQAPHPRRRDREREVPQQPSRRGDTSSPSLSATASTGDIQAQAEQILAQASEIGRGVFTKASLFWKEKKEQVQKVVEEHRTSSAASGGSNSGRGGKPKWMQQAGEGDDDVVVSPKSAFRDDDGASGGFRDDIGAGPSRRKEGEREREPEVWIPKRPDRQRERERQRVREREAAAAVPVPTQPPVEEPEIDLFAPAPVPAPTQPTIFQASSSSAPRRPQPSSTPRSRQQPSQPVKPRYQRNTSAISSSIAALKSEANATFKLGQFGNAETLYTRAIDSLRSSSSGSDNLYFVLLLNNRANARMKTGDVGGAVRDCEGVIGLITTNHWSSSDADFDALGAGSSSSQDKVDWDPSYDANATKHTITISGAHDVQEETVDLVDGLTKAIKRRAEAYEGLEKWNKAKNDWELLRSSAWVRNEGIRGEAGRGVGRCVRMTGGGGGSSSNGGMNGSSSSARPPAPKPKPRPRPAAPTTTTNADKPSSALNALRTTTAAAEAEDQAKHELKDTVDARLSNWKNGKENNIRALLASLDTVLWDELVNSGGGVKVGMHELVTPGQVKVKYMKAVAKVHPDKLNASNSTLEQRMIAQGVFGALNEAWNAFK</sequence>
<feature type="compositionally biased region" description="Polar residues" evidence="2">
    <location>
        <begin position="834"/>
        <end position="849"/>
    </location>
</feature>
<evidence type="ECO:0000313" key="5">
    <source>
        <dbReference type="Proteomes" id="UP000559027"/>
    </source>
</evidence>
<dbReference type="PANTHER" id="PTHR23172:SF19">
    <property type="entry name" value="J DOMAIN-CONTAINING PROTEIN"/>
    <property type="match status" value="1"/>
</dbReference>
<feature type="region of interest" description="Disordered" evidence="2">
    <location>
        <begin position="1518"/>
        <end position="1572"/>
    </location>
</feature>
<dbReference type="Proteomes" id="UP000559027">
    <property type="component" value="Unassembled WGS sequence"/>
</dbReference>
<feature type="compositionally biased region" description="Polar residues" evidence="2">
    <location>
        <begin position="892"/>
        <end position="903"/>
    </location>
</feature>
<evidence type="ECO:0000256" key="1">
    <source>
        <dbReference type="ARBA" id="ARBA00022737"/>
    </source>
</evidence>
<feature type="compositionally biased region" description="Low complexity" evidence="2">
    <location>
        <begin position="1298"/>
        <end position="1322"/>
    </location>
</feature>
<comment type="caution">
    <text evidence="4">The sequence shown here is derived from an EMBL/GenBank/DDBJ whole genome shotgun (WGS) entry which is preliminary data.</text>
</comment>
<gene>
    <name evidence="4" type="ORF">D9756_004614</name>
</gene>
<feature type="compositionally biased region" description="Polar residues" evidence="2">
    <location>
        <begin position="867"/>
        <end position="885"/>
    </location>
</feature>
<dbReference type="Gene3D" id="1.10.8.10">
    <property type="entry name" value="DNA helicase RuvA subunit, C-terminal domain"/>
    <property type="match status" value="1"/>
</dbReference>
<dbReference type="InterPro" id="IPR036869">
    <property type="entry name" value="J_dom_sf"/>
</dbReference>
<dbReference type="InterPro" id="IPR011990">
    <property type="entry name" value="TPR-like_helical_dom_sf"/>
</dbReference>
<feature type="compositionally biased region" description="Low complexity" evidence="2">
    <location>
        <begin position="719"/>
        <end position="751"/>
    </location>
</feature>
<feature type="region of interest" description="Disordered" evidence="2">
    <location>
        <begin position="684"/>
        <end position="786"/>
    </location>
</feature>
<evidence type="ECO:0000256" key="2">
    <source>
        <dbReference type="SAM" id="MobiDB-lite"/>
    </source>
</evidence>
<feature type="region of interest" description="Disordered" evidence="2">
    <location>
        <begin position="823"/>
        <end position="1031"/>
    </location>
</feature>
<dbReference type="GO" id="GO:0030276">
    <property type="term" value="F:clathrin binding"/>
    <property type="evidence" value="ECO:0007669"/>
    <property type="project" value="TreeGrafter"/>
</dbReference>
<organism evidence="4 5">
    <name type="scientific">Leucocoprinus leucothites</name>
    <dbReference type="NCBI Taxonomy" id="201217"/>
    <lineage>
        <taxon>Eukaryota</taxon>
        <taxon>Fungi</taxon>
        <taxon>Dikarya</taxon>
        <taxon>Basidiomycota</taxon>
        <taxon>Agaricomycotina</taxon>
        <taxon>Agaricomycetes</taxon>
        <taxon>Agaricomycetidae</taxon>
        <taxon>Agaricales</taxon>
        <taxon>Agaricineae</taxon>
        <taxon>Agaricaceae</taxon>
        <taxon>Leucocoprinus</taxon>
    </lineage>
</organism>
<feature type="compositionally biased region" description="Low complexity" evidence="2">
    <location>
        <begin position="1116"/>
        <end position="1129"/>
    </location>
</feature>
<dbReference type="Gene3D" id="1.25.40.10">
    <property type="entry name" value="Tetratricopeptide repeat domain"/>
    <property type="match status" value="1"/>
</dbReference>
<dbReference type="InterPro" id="IPR009060">
    <property type="entry name" value="UBA-like_sf"/>
</dbReference>
<feature type="compositionally biased region" description="Low complexity" evidence="2">
    <location>
        <begin position="904"/>
        <end position="917"/>
    </location>
</feature>
<feature type="domain" description="UBA" evidence="3">
    <location>
        <begin position="1026"/>
        <end position="1066"/>
    </location>
</feature>
<proteinExistence type="predicted"/>
<evidence type="ECO:0000313" key="4">
    <source>
        <dbReference type="EMBL" id="KAF5360624.1"/>
    </source>
</evidence>
<dbReference type="FunFam" id="1.10.287.110:FF:000002">
    <property type="entry name" value="putative tyrosine-protein phosphatase auxilin isoform X2"/>
    <property type="match status" value="1"/>
</dbReference>
<dbReference type="OrthoDB" id="1717591at2759"/>
<dbReference type="InterPro" id="IPR015940">
    <property type="entry name" value="UBA"/>
</dbReference>
<dbReference type="PROSITE" id="PS50030">
    <property type="entry name" value="UBA"/>
    <property type="match status" value="1"/>
</dbReference>
<feature type="compositionally biased region" description="Acidic residues" evidence="2">
    <location>
        <begin position="963"/>
        <end position="973"/>
    </location>
</feature>
<feature type="compositionally biased region" description="Gly residues" evidence="2">
    <location>
        <begin position="1525"/>
        <end position="1538"/>
    </location>
</feature>
<feature type="compositionally biased region" description="Basic and acidic residues" evidence="2">
    <location>
        <begin position="1160"/>
        <end position="1172"/>
    </location>
</feature>
<protein>
    <recommendedName>
        <fullName evidence="3">UBA domain-containing protein</fullName>
    </recommendedName>
</protein>
<dbReference type="Pfam" id="PF24883">
    <property type="entry name" value="NPHP3_N"/>
    <property type="match status" value="1"/>
</dbReference>
<dbReference type="GO" id="GO:0031982">
    <property type="term" value="C:vesicle"/>
    <property type="evidence" value="ECO:0007669"/>
    <property type="project" value="TreeGrafter"/>
</dbReference>
<dbReference type="PANTHER" id="PTHR23172">
    <property type="entry name" value="AUXILIN/CYCLIN G-ASSOCIATED KINASE-RELATED"/>
    <property type="match status" value="1"/>
</dbReference>
<dbReference type="Gene3D" id="1.10.287.110">
    <property type="entry name" value="DnaJ domain"/>
    <property type="match status" value="1"/>
</dbReference>
<dbReference type="GO" id="GO:0072583">
    <property type="term" value="P:clathrin-dependent endocytosis"/>
    <property type="evidence" value="ECO:0007669"/>
    <property type="project" value="TreeGrafter"/>
</dbReference>
<feature type="compositionally biased region" description="Low complexity" evidence="2">
    <location>
        <begin position="994"/>
        <end position="1012"/>
    </location>
</feature>
<feature type="compositionally biased region" description="Polar residues" evidence="2">
    <location>
        <begin position="929"/>
        <end position="944"/>
    </location>
</feature>
<keyword evidence="1" id="KW-0677">Repeat</keyword>
<dbReference type="GO" id="GO:0005737">
    <property type="term" value="C:cytoplasm"/>
    <property type="evidence" value="ECO:0007669"/>
    <property type="project" value="TreeGrafter"/>
</dbReference>
<reference evidence="4 5" key="1">
    <citation type="journal article" date="2020" name="ISME J.">
        <title>Uncovering the hidden diversity of litter-decomposition mechanisms in mushroom-forming fungi.</title>
        <authorList>
            <person name="Floudas D."/>
            <person name="Bentzer J."/>
            <person name="Ahren D."/>
            <person name="Johansson T."/>
            <person name="Persson P."/>
            <person name="Tunlid A."/>
        </authorList>
    </citation>
    <scope>NUCLEOTIDE SEQUENCE [LARGE SCALE GENOMIC DNA]</scope>
    <source>
        <strain evidence="4 5">CBS 146.42</strain>
    </source>
</reference>
<dbReference type="SUPFAM" id="SSF46934">
    <property type="entry name" value="UBA-like"/>
    <property type="match status" value="1"/>
</dbReference>
<dbReference type="InterPro" id="IPR056884">
    <property type="entry name" value="NPHP3-like_N"/>
</dbReference>
<feature type="compositionally biased region" description="Low complexity" evidence="2">
    <location>
        <begin position="688"/>
        <end position="712"/>
    </location>
</feature>
<dbReference type="SUPFAM" id="SSF52540">
    <property type="entry name" value="P-loop containing nucleoside triphosphate hydrolases"/>
    <property type="match status" value="1"/>
</dbReference>
<dbReference type="GO" id="GO:0072318">
    <property type="term" value="P:clathrin coat disassembly"/>
    <property type="evidence" value="ECO:0007669"/>
    <property type="project" value="TreeGrafter"/>
</dbReference>
<name>A0A8H5LKM3_9AGAR</name>
<feature type="region of interest" description="Disordered" evidence="2">
    <location>
        <begin position="1160"/>
        <end position="1332"/>
    </location>
</feature>
<accession>A0A8H5LKM3</accession>
<feature type="region of interest" description="Disordered" evidence="2">
    <location>
        <begin position="1073"/>
        <end position="1129"/>
    </location>
</feature>
<evidence type="ECO:0000259" key="3">
    <source>
        <dbReference type="PROSITE" id="PS50030"/>
    </source>
</evidence>
<dbReference type="InterPro" id="IPR027417">
    <property type="entry name" value="P-loop_NTPase"/>
</dbReference>
<dbReference type="SUPFAM" id="SSF48452">
    <property type="entry name" value="TPR-like"/>
    <property type="match status" value="1"/>
</dbReference>
<feature type="compositionally biased region" description="Low complexity" evidence="2">
    <location>
        <begin position="758"/>
        <end position="783"/>
    </location>
</feature>
<dbReference type="SMART" id="SM00165">
    <property type="entry name" value="UBA"/>
    <property type="match status" value="1"/>
</dbReference>